<dbReference type="Proteomes" id="UP001652625">
    <property type="component" value="Chromosome 03"/>
</dbReference>
<organism evidence="2 3">
    <name type="scientific">Hydra vulgaris</name>
    <name type="common">Hydra</name>
    <name type="synonym">Hydra attenuata</name>
    <dbReference type="NCBI Taxonomy" id="6087"/>
    <lineage>
        <taxon>Eukaryota</taxon>
        <taxon>Metazoa</taxon>
        <taxon>Cnidaria</taxon>
        <taxon>Hydrozoa</taxon>
        <taxon>Hydroidolina</taxon>
        <taxon>Anthoathecata</taxon>
        <taxon>Aplanulata</taxon>
        <taxon>Hydridae</taxon>
        <taxon>Hydra</taxon>
    </lineage>
</organism>
<name>A0ABM4BNA7_HYDVU</name>
<feature type="domain" description="HAT C-terminal dimerisation" evidence="1">
    <location>
        <begin position="30"/>
        <end position="89"/>
    </location>
</feature>
<evidence type="ECO:0000313" key="3">
    <source>
        <dbReference type="RefSeq" id="XP_065650558.1"/>
    </source>
</evidence>
<dbReference type="GeneID" id="136078699"/>
<evidence type="ECO:0000259" key="1">
    <source>
        <dbReference type="Pfam" id="PF05699"/>
    </source>
</evidence>
<accession>A0ABM4BNA7</accession>
<dbReference type="RefSeq" id="XP_065650558.1">
    <property type="nucleotide sequence ID" value="XM_065794486.1"/>
</dbReference>
<dbReference type="InterPro" id="IPR052958">
    <property type="entry name" value="IFN-induced_PKR_regulator"/>
</dbReference>
<dbReference type="PANTHER" id="PTHR46289">
    <property type="entry name" value="52 KDA REPRESSOR OF THE INHIBITOR OF THE PROTEIN KINASE-LIKE PROTEIN-RELATED"/>
    <property type="match status" value="1"/>
</dbReference>
<dbReference type="InterPro" id="IPR012337">
    <property type="entry name" value="RNaseH-like_sf"/>
</dbReference>
<reference evidence="3" key="1">
    <citation type="submission" date="2025-08" db="UniProtKB">
        <authorList>
            <consortium name="RefSeq"/>
        </authorList>
    </citation>
    <scope>IDENTIFICATION</scope>
</reference>
<sequence length="117" mass="13802">MYKSDLPNLEDVDQEFIHRSNTQAKAIRICNENQYPNLFELLKIGCTLPITSAECERSFLAMQRLRTWLRASMTADRLGSLAIMNIHYNEIVDYKQVSKLFFTLHPRKLYEKNLVFE</sequence>
<gene>
    <name evidence="3" type="primary">LOC136078699</name>
</gene>
<dbReference type="Pfam" id="PF05699">
    <property type="entry name" value="Dimer_Tnp_hAT"/>
    <property type="match status" value="1"/>
</dbReference>
<evidence type="ECO:0000313" key="2">
    <source>
        <dbReference type="Proteomes" id="UP001652625"/>
    </source>
</evidence>
<keyword evidence="2" id="KW-1185">Reference proteome</keyword>
<proteinExistence type="predicted"/>
<dbReference type="SUPFAM" id="SSF53098">
    <property type="entry name" value="Ribonuclease H-like"/>
    <property type="match status" value="1"/>
</dbReference>
<dbReference type="PANTHER" id="PTHR46289:SF16">
    <property type="entry name" value="52 KDA REPRESSOR OF THE INHIBITOR OF THE PROTEIN KINASE"/>
    <property type="match status" value="1"/>
</dbReference>
<protein>
    <submittedName>
        <fullName evidence="3">52 kDa repressor of the inhibitor of the protein kinase-like</fullName>
    </submittedName>
</protein>
<dbReference type="InterPro" id="IPR008906">
    <property type="entry name" value="HATC_C_dom"/>
</dbReference>